<protein>
    <submittedName>
        <fullName evidence="2">Uncharacterized protein</fullName>
    </submittedName>
</protein>
<gene>
    <name evidence="2" type="primary">CR392001.1</name>
</gene>
<organism evidence="2">
    <name type="scientific">Nothobranchius rachovii</name>
    <name type="common">bluefin notho</name>
    <dbReference type="NCBI Taxonomy" id="451742"/>
    <lineage>
        <taxon>Eukaryota</taxon>
        <taxon>Metazoa</taxon>
        <taxon>Chordata</taxon>
        <taxon>Craniata</taxon>
        <taxon>Vertebrata</taxon>
        <taxon>Euteleostomi</taxon>
        <taxon>Actinopterygii</taxon>
        <taxon>Neopterygii</taxon>
        <taxon>Teleostei</taxon>
        <taxon>Neoteleostei</taxon>
        <taxon>Acanthomorphata</taxon>
        <taxon>Ovalentaria</taxon>
        <taxon>Atherinomorphae</taxon>
        <taxon>Cyprinodontiformes</taxon>
        <taxon>Nothobranchiidae</taxon>
        <taxon>Nothobranchius</taxon>
    </lineage>
</organism>
<name>A0A1A8QPR5_9TELE</name>
<feature type="compositionally biased region" description="Polar residues" evidence="1">
    <location>
        <begin position="12"/>
        <end position="21"/>
    </location>
</feature>
<sequence length="209" mass="23404">PADDELPETAEENQPASTVDESVQHRSHRVDPHLLNHRVARWSYLDVTGSDFWFGCKLPCIHLHTSRTLRCAGTAFPDKLQPLRTKAWKFLCRPRRSRTSSRSGSMHLTWCQNPVFPQFPTGMDYWTGSYADPSKLKAPVSTHTHITKVKGFSEHGFLAAPPLEPDLASLLGHKAKAVCICVLPASKHDQKTTTTLTSAQLRLVQRPTT</sequence>
<evidence type="ECO:0000313" key="2">
    <source>
        <dbReference type="EMBL" id="SBR95526.1"/>
    </source>
</evidence>
<feature type="region of interest" description="Disordered" evidence="1">
    <location>
        <begin position="1"/>
        <end position="26"/>
    </location>
</feature>
<dbReference type="EMBL" id="HAEH01012727">
    <property type="protein sequence ID" value="SBR95526.1"/>
    <property type="molecule type" value="Transcribed_RNA"/>
</dbReference>
<dbReference type="AlphaFoldDB" id="A0A1A8QPR5"/>
<feature type="non-terminal residue" evidence="2">
    <location>
        <position position="1"/>
    </location>
</feature>
<reference evidence="2" key="1">
    <citation type="submission" date="2016-05" db="EMBL/GenBank/DDBJ databases">
        <authorList>
            <person name="Lavstsen T."/>
            <person name="Jespersen J.S."/>
        </authorList>
    </citation>
    <scope>NUCLEOTIDE SEQUENCE</scope>
    <source>
        <tissue evidence="2">Brain</tissue>
    </source>
</reference>
<proteinExistence type="predicted"/>
<reference evidence="2" key="2">
    <citation type="submission" date="2016-06" db="EMBL/GenBank/DDBJ databases">
        <title>The genome of a short-lived fish provides insights into sex chromosome evolution and the genetic control of aging.</title>
        <authorList>
            <person name="Reichwald K."/>
            <person name="Felder M."/>
            <person name="Petzold A."/>
            <person name="Koch P."/>
            <person name="Groth M."/>
            <person name="Platzer M."/>
        </authorList>
    </citation>
    <scope>NUCLEOTIDE SEQUENCE</scope>
    <source>
        <tissue evidence="2">Brain</tissue>
    </source>
</reference>
<evidence type="ECO:0000256" key="1">
    <source>
        <dbReference type="SAM" id="MobiDB-lite"/>
    </source>
</evidence>
<accession>A0A1A8QPR5</accession>
<feature type="compositionally biased region" description="Acidic residues" evidence="1">
    <location>
        <begin position="1"/>
        <end position="11"/>
    </location>
</feature>